<sequence>MFRNKVLVRARAVPSAPPPPFILRQLSFPAAVLALDLDILCCRLSRRHRLACLPQPPSDVLVVYQRCQSCAAAEAVSGIAEAFEGAAVGEEEEVVCSGSLVAKAVECDLRSLMLEHGWRCLGESVYVLSTFADTKERTDQCTVNVEVKLGRNDDIEFAVSPDALRFTTPKVLARHSLQDSAWTSCLVHLFYKVQGSNQPPNLLEHQGQSWNFFGQNQLVIKEQLLLNSTATLPTWDKAMSSARTNNSEYLRLVHTNILTNDQSLALAQVALLKPSFSRGLLTKGKFGYKQEDIKDCIPQVPDETRAIPGVKNDMLSTKVVDNQKDELMKKATKAKGRRVVNSTELTSMNSKTNSDVLNDDIVRKVTDHQKRGELRLLTVADLKCFLSARKVKVGGTKEMLIKRVAELIG</sequence>
<dbReference type="InterPro" id="IPR003034">
    <property type="entry name" value="SAP_dom"/>
</dbReference>
<dbReference type="AlphaFoldDB" id="A0A0E0IQC7"/>
<dbReference type="SUPFAM" id="SSF68906">
    <property type="entry name" value="SAP domain"/>
    <property type="match status" value="1"/>
</dbReference>
<protein>
    <recommendedName>
        <fullName evidence="1">SAP domain-containing protein</fullName>
    </recommendedName>
</protein>
<dbReference type="Proteomes" id="UP000006591">
    <property type="component" value="Chromosome 10"/>
</dbReference>
<dbReference type="Pfam" id="PF02037">
    <property type="entry name" value="SAP"/>
    <property type="match status" value="1"/>
</dbReference>
<proteinExistence type="predicted"/>
<dbReference type="Gramene" id="ONIVA10G04590.2">
    <property type="protein sequence ID" value="ONIVA10G04590.2"/>
    <property type="gene ID" value="ONIVA10G04590"/>
</dbReference>
<feature type="domain" description="SAP" evidence="1">
    <location>
        <begin position="374"/>
        <end position="408"/>
    </location>
</feature>
<organism evidence="2">
    <name type="scientific">Oryza nivara</name>
    <name type="common">Indian wild rice</name>
    <name type="synonym">Oryza sativa f. spontanea</name>
    <dbReference type="NCBI Taxonomy" id="4536"/>
    <lineage>
        <taxon>Eukaryota</taxon>
        <taxon>Viridiplantae</taxon>
        <taxon>Streptophyta</taxon>
        <taxon>Embryophyta</taxon>
        <taxon>Tracheophyta</taxon>
        <taxon>Spermatophyta</taxon>
        <taxon>Magnoliopsida</taxon>
        <taxon>Liliopsida</taxon>
        <taxon>Poales</taxon>
        <taxon>Poaceae</taxon>
        <taxon>BOP clade</taxon>
        <taxon>Oryzoideae</taxon>
        <taxon>Oryzeae</taxon>
        <taxon>Oryzinae</taxon>
        <taxon>Oryza</taxon>
    </lineage>
</organism>
<dbReference type="EnsemblPlants" id="ONIVA10G04590.2">
    <property type="protein sequence ID" value="ONIVA10G04590.2"/>
    <property type="gene ID" value="ONIVA10G04590"/>
</dbReference>
<accession>A0A0E0IQC7</accession>
<evidence type="ECO:0000313" key="3">
    <source>
        <dbReference type="Proteomes" id="UP000006591"/>
    </source>
</evidence>
<reference evidence="2" key="1">
    <citation type="submission" date="2015-04" db="UniProtKB">
        <authorList>
            <consortium name="EnsemblPlants"/>
        </authorList>
    </citation>
    <scope>IDENTIFICATION</scope>
    <source>
        <strain evidence="2">SL10</strain>
    </source>
</reference>
<keyword evidence="3" id="KW-1185">Reference proteome</keyword>
<dbReference type="InterPro" id="IPR036361">
    <property type="entry name" value="SAP_dom_sf"/>
</dbReference>
<reference evidence="2" key="2">
    <citation type="submission" date="2018-04" db="EMBL/GenBank/DDBJ databases">
        <title>OnivRS2 (Oryza nivara Reference Sequence Version 2).</title>
        <authorList>
            <person name="Zhang J."/>
            <person name="Kudrna D."/>
            <person name="Lee S."/>
            <person name="Talag J."/>
            <person name="Rajasekar S."/>
            <person name="Welchert J."/>
            <person name="Hsing Y.-I."/>
            <person name="Wing R.A."/>
        </authorList>
    </citation>
    <scope>NUCLEOTIDE SEQUENCE [LARGE SCALE GENOMIC DNA]</scope>
</reference>
<dbReference type="PROSITE" id="PS50800">
    <property type="entry name" value="SAP"/>
    <property type="match status" value="1"/>
</dbReference>
<dbReference type="SMART" id="SM00513">
    <property type="entry name" value="SAP"/>
    <property type="match status" value="1"/>
</dbReference>
<evidence type="ECO:0000259" key="1">
    <source>
        <dbReference type="PROSITE" id="PS50800"/>
    </source>
</evidence>
<name>A0A0E0IQC7_ORYNI</name>
<evidence type="ECO:0000313" key="2">
    <source>
        <dbReference type="EnsemblPlants" id="ONIVA10G04590.2"/>
    </source>
</evidence>